<evidence type="ECO:0000313" key="2">
    <source>
        <dbReference type="EMBL" id="MBW0492622.1"/>
    </source>
</evidence>
<evidence type="ECO:0000256" key="1">
    <source>
        <dbReference type="SAM" id="MobiDB-lite"/>
    </source>
</evidence>
<protein>
    <submittedName>
        <fullName evidence="2">Uncharacterized protein</fullName>
    </submittedName>
</protein>
<accession>A0A9Q3CZA0</accession>
<dbReference type="Proteomes" id="UP000765509">
    <property type="component" value="Unassembled WGS sequence"/>
</dbReference>
<organism evidence="2 3">
    <name type="scientific">Austropuccinia psidii MF-1</name>
    <dbReference type="NCBI Taxonomy" id="1389203"/>
    <lineage>
        <taxon>Eukaryota</taxon>
        <taxon>Fungi</taxon>
        <taxon>Dikarya</taxon>
        <taxon>Basidiomycota</taxon>
        <taxon>Pucciniomycotina</taxon>
        <taxon>Pucciniomycetes</taxon>
        <taxon>Pucciniales</taxon>
        <taxon>Sphaerophragmiaceae</taxon>
        <taxon>Austropuccinia</taxon>
    </lineage>
</organism>
<feature type="region of interest" description="Disordered" evidence="1">
    <location>
        <begin position="1"/>
        <end position="88"/>
    </location>
</feature>
<feature type="compositionally biased region" description="Acidic residues" evidence="1">
    <location>
        <begin position="42"/>
        <end position="59"/>
    </location>
</feature>
<feature type="compositionally biased region" description="Polar residues" evidence="1">
    <location>
        <begin position="13"/>
        <end position="36"/>
    </location>
</feature>
<proteinExistence type="predicted"/>
<comment type="caution">
    <text evidence="2">The sequence shown here is derived from an EMBL/GenBank/DDBJ whole genome shotgun (WGS) entry which is preliminary data.</text>
</comment>
<reference evidence="2" key="1">
    <citation type="submission" date="2021-03" db="EMBL/GenBank/DDBJ databases">
        <title>Draft genome sequence of rust myrtle Austropuccinia psidii MF-1, a brazilian biotype.</title>
        <authorList>
            <person name="Quecine M.C."/>
            <person name="Pachon D.M.R."/>
            <person name="Bonatelli M.L."/>
            <person name="Correr F.H."/>
            <person name="Franceschini L.M."/>
            <person name="Leite T.F."/>
            <person name="Margarido G.R.A."/>
            <person name="Almeida C.A."/>
            <person name="Ferrarezi J.A."/>
            <person name="Labate C.A."/>
        </authorList>
    </citation>
    <scope>NUCLEOTIDE SEQUENCE</scope>
    <source>
        <strain evidence="2">MF-1</strain>
    </source>
</reference>
<sequence>MPIQHSPPERHATSQARDQAVLTPNPTATLDGTLNTFKGAGEDAEEEEENSVEKEESEGTEGIPAPVGSSHGSRGPTLAQYHQPVSHH</sequence>
<name>A0A9Q3CZA0_9BASI</name>
<dbReference type="EMBL" id="AVOT02011681">
    <property type="protein sequence ID" value="MBW0492622.1"/>
    <property type="molecule type" value="Genomic_DNA"/>
</dbReference>
<keyword evidence="3" id="KW-1185">Reference proteome</keyword>
<dbReference type="AlphaFoldDB" id="A0A9Q3CZA0"/>
<gene>
    <name evidence="2" type="ORF">O181_032337</name>
</gene>
<evidence type="ECO:0000313" key="3">
    <source>
        <dbReference type="Proteomes" id="UP000765509"/>
    </source>
</evidence>